<dbReference type="PRINTS" id="PR00625">
    <property type="entry name" value="JDOMAIN"/>
</dbReference>
<dbReference type="PANTHER" id="PTHR43948:SF14">
    <property type="entry name" value="PROTEIN DNAJ, PUTATIVE-RELATED"/>
    <property type="match status" value="1"/>
</dbReference>
<dbReference type="Gene3D" id="1.10.287.110">
    <property type="entry name" value="DnaJ domain"/>
    <property type="match status" value="1"/>
</dbReference>
<dbReference type="SMART" id="SM00271">
    <property type="entry name" value="DnaJ"/>
    <property type="match status" value="1"/>
</dbReference>
<feature type="domain" description="J" evidence="2">
    <location>
        <begin position="7"/>
        <end position="71"/>
    </location>
</feature>
<dbReference type="PANTHER" id="PTHR43948">
    <property type="entry name" value="DNAJ HOMOLOG SUBFAMILY B"/>
    <property type="match status" value="1"/>
</dbReference>
<evidence type="ECO:0008006" key="6">
    <source>
        <dbReference type="Google" id="ProtNLM"/>
    </source>
</evidence>
<evidence type="ECO:0000259" key="3">
    <source>
        <dbReference type="PROSITE" id="PS50245"/>
    </source>
</evidence>
<dbReference type="SUPFAM" id="SSF74924">
    <property type="entry name" value="Cap-Gly domain"/>
    <property type="match status" value="1"/>
</dbReference>
<dbReference type="Proteomes" id="UP000481153">
    <property type="component" value="Unassembled WGS sequence"/>
</dbReference>
<dbReference type="SUPFAM" id="SSF46565">
    <property type="entry name" value="Chaperone J-domain"/>
    <property type="match status" value="1"/>
</dbReference>
<feature type="compositionally biased region" description="Basic residues" evidence="1">
    <location>
        <begin position="188"/>
        <end position="201"/>
    </location>
</feature>
<dbReference type="PROSITE" id="PS50245">
    <property type="entry name" value="CAP_GLY_2"/>
    <property type="match status" value="1"/>
</dbReference>
<dbReference type="InterPro" id="IPR001623">
    <property type="entry name" value="DnaJ_domain"/>
</dbReference>
<proteinExistence type="predicted"/>
<organism evidence="4 5">
    <name type="scientific">Aphanomyces euteiches</name>
    <dbReference type="NCBI Taxonomy" id="100861"/>
    <lineage>
        <taxon>Eukaryota</taxon>
        <taxon>Sar</taxon>
        <taxon>Stramenopiles</taxon>
        <taxon>Oomycota</taxon>
        <taxon>Saprolegniomycetes</taxon>
        <taxon>Saprolegniales</taxon>
        <taxon>Verrucalvaceae</taxon>
        <taxon>Aphanomyces</taxon>
    </lineage>
</organism>
<evidence type="ECO:0000256" key="1">
    <source>
        <dbReference type="SAM" id="MobiDB-lite"/>
    </source>
</evidence>
<dbReference type="GO" id="GO:0051087">
    <property type="term" value="F:protein-folding chaperone binding"/>
    <property type="evidence" value="ECO:0007669"/>
    <property type="project" value="TreeGrafter"/>
</dbReference>
<feature type="domain" description="CAP-Gly" evidence="3">
    <location>
        <begin position="257"/>
        <end position="299"/>
    </location>
</feature>
<evidence type="ECO:0000313" key="5">
    <source>
        <dbReference type="Proteomes" id="UP000481153"/>
    </source>
</evidence>
<accession>A0A6G0WEX7</accession>
<protein>
    <recommendedName>
        <fullName evidence="6">J domain-containing protein</fullName>
    </recommendedName>
</protein>
<dbReference type="Pfam" id="PF01302">
    <property type="entry name" value="CAP_GLY"/>
    <property type="match status" value="1"/>
</dbReference>
<dbReference type="SMART" id="SM01052">
    <property type="entry name" value="CAP_GLY"/>
    <property type="match status" value="1"/>
</dbReference>
<dbReference type="InterPro" id="IPR000938">
    <property type="entry name" value="CAP-Gly_domain"/>
</dbReference>
<keyword evidence="5" id="KW-1185">Reference proteome</keyword>
<sequence>MKLSTEEAYRTLGLSPEASHDQVRVAYKRLALKYHPDKNPSDDATAMFQKISAAYKRIVDPSSNQLEEENGGDDVADFDFDDMMALFEMMWQLPRQCKHSSKSRGGKSKSKSRRGVNRSFFESQIDLEDMLFGDFFDIDDDFDGAFDAFQACSDSFDEDNEEDDWNDFLSELGKMNIQSKSMFSTSKKTTRRTHLRGRKGRYPLTSRSRRPTTNPNTTKLDSSHEETLRETTVSQAINVGSKVIVYGKLKGEIAFIGPVHYAKGEFIGVILDEACGKNNGMIKGERYFDCPTQHGLMVQRQDITLL</sequence>
<gene>
    <name evidence="4" type="ORF">Ae201684_016480</name>
</gene>
<dbReference type="GO" id="GO:0005634">
    <property type="term" value="C:nucleus"/>
    <property type="evidence" value="ECO:0007669"/>
    <property type="project" value="TreeGrafter"/>
</dbReference>
<comment type="caution">
    <text evidence="4">The sequence shown here is derived from an EMBL/GenBank/DDBJ whole genome shotgun (WGS) entry which is preliminary data.</text>
</comment>
<dbReference type="EMBL" id="VJMJ01000254">
    <property type="protein sequence ID" value="KAF0724920.1"/>
    <property type="molecule type" value="Genomic_DNA"/>
</dbReference>
<feature type="region of interest" description="Disordered" evidence="1">
    <location>
        <begin position="181"/>
        <end position="227"/>
    </location>
</feature>
<dbReference type="InterPro" id="IPR036859">
    <property type="entry name" value="CAP-Gly_dom_sf"/>
</dbReference>
<evidence type="ECO:0000259" key="2">
    <source>
        <dbReference type="PROSITE" id="PS50076"/>
    </source>
</evidence>
<dbReference type="InterPro" id="IPR036869">
    <property type="entry name" value="J_dom_sf"/>
</dbReference>
<dbReference type="AlphaFoldDB" id="A0A6G0WEX7"/>
<dbReference type="GO" id="GO:0051082">
    <property type="term" value="F:unfolded protein binding"/>
    <property type="evidence" value="ECO:0007669"/>
    <property type="project" value="TreeGrafter"/>
</dbReference>
<dbReference type="GO" id="GO:0005737">
    <property type="term" value="C:cytoplasm"/>
    <property type="evidence" value="ECO:0007669"/>
    <property type="project" value="TreeGrafter"/>
</dbReference>
<reference evidence="4 5" key="1">
    <citation type="submission" date="2019-07" db="EMBL/GenBank/DDBJ databases">
        <title>Genomics analysis of Aphanomyces spp. identifies a new class of oomycete effector associated with host adaptation.</title>
        <authorList>
            <person name="Gaulin E."/>
        </authorList>
    </citation>
    <scope>NUCLEOTIDE SEQUENCE [LARGE SCALE GENOMIC DNA]</scope>
    <source>
        <strain evidence="4 5">ATCC 201684</strain>
    </source>
</reference>
<dbReference type="Pfam" id="PF00226">
    <property type="entry name" value="DnaJ"/>
    <property type="match status" value="1"/>
</dbReference>
<name>A0A6G0WEX7_9STRA</name>
<dbReference type="Gene3D" id="2.30.30.190">
    <property type="entry name" value="CAP Gly-rich-like domain"/>
    <property type="match status" value="1"/>
</dbReference>
<evidence type="ECO:0000313" key="4">
    <source>
        <dbReference type="EMBL" id="KAF0724920.1"/>
    </source>
</evidence>
<dbReference type="VEuPathDB" id="FungiDB:AeMF1_017081"/>
<dbReference type="GO" id="GO:0044183">
    <property type="term" value="F:protein folding chaperone"/>
    <property type="evidence" value="ECO:0007669"/>
    <property type="project" value="TreeGrafter"/>
</dbReference>
<dbReference type="PROSITE" id="PS50076">
    <property type="entry name" value="DNAJ_2"/>
    <property type="match status" value="1"/>
</dbReference>
<dbReference type="CDD" id="cd06257">
    <property type="entry name" value="DnaJ"/>
    <property type="match status" value="1"/>
</dbReference>